<keyword evidence="2" id="KW-0732">Signal</keyword>
<evidence type="ECO:0000256" key="1">
    <source>
        <dbReference type="SAM" id="Phobius"/>
    </source>
</evidence>
<reference evidence="3 4" key="1">
    <citation type="submission" date="2021-05" db="EMBL/GenBank/DDBJ databases">
        <title>A Polyphasic approach of four new species of the genus Ohtaekwangia: Ohtaekwangia histidinii sp. nov., Ohtaekwangia cretensis sp. nov., Ohtaekwangia indiensis sp. nov., Ohtaekwangia reichenbachii sp. nov. from diverse environment.</title>
        <authorList>
            <person name="Octaviana S."/>
        </authorList>
    </citation>
    <scope>NUCLEOTIDE SEQUENCE [LARGE SCALE GENOMIC DNA]</scope>
    <source>
        <strain evidence="3 4">PWU4</strain>
    </source>
</reference>
<dbReference type="RefSeq" id="WP_254168454.1">
    <property type="nucleotide sequence ID" value="NZ_JAHESF010000034.1"/>
</dbReference>
<dbReference type="EMBL" id="JAHESF010000034">
    <property type="protein sequence ID" value="MBT1700096.1"/>
    <property type="molecule type" value="Genomic_DNA"/>
</dbReference>
<organism evidence="3 4">
    <name type="scientific">Chryseosolibacter histidini</name>
    <dbReference type="NCBI Taxonomy" id="2782349"/>
    <lineage>
        <taxon>Bacteria</taxon>
        <taxon>Pseudomonadati</taxon>
        <taxon>Bacteroidota</taxon>
        <taxon>Cytophagia</taxon>
        <taxon>Cytophagales</taxon>
        <taxon>Chryseotaleaceae</taxon>
        <taxon>Chryseosolibacter</taxon>
    </lineage>
</organism>
<proteinExistence type="predicted"/>
<gene>
    <name evidence="3" type="ORF">KK083_24625</name>
</gene>
<name>A0AAP2DPD0_9BACT</name>
<feature type="transmembrane region" description="Helical" evidence="1">
    <location>
        <begin position="82"/>
        <end position="104"/>
    </location>
</feature>
<evidence type="ECO:0008006" key="5">
    <source>
        <dbReference type="Google" id="ProtNLM"/>
    </source>
</evidence>
<protein>
    <recommendedName>
        <fullName evidence="5">Outer membrane protein beta-barrel domain-containing protein</fullName>
    </recommendedName>
</protein>
<keyword evidence="1" id="KW-0812">Transmembrane</keyword>
<feature type="chain" id="PRO_5042845027" description="Outer membrane protein beta-barrel domain-containing protein" evidence="2">
    <location>
        <begin position="20"/>
        <end position="139"/>
    </location>
</feature>
<evidence type="ECO:0000313" key="4">
    <source>
        <dbReference type="Proteomes" id="UP001319200"/>
    </source>
</evidence>
<dbReference type="AlphaFoldDB" id="A0AAP2DPD0"/>
<evidence type="ECO:0000313" key="3">
    <source>
        <dbReference type="EMBL" id="MBT1700096.1"/>
    </source>
</evidence>
<feature type="transmembrane region" description="Helical" evidence="1">
    <location>
        <begin position="43"/>
        <end position="61"/>
    </location>
</feature>
<sequence>MKHFFFVIFLLFVSAQVFAQLDPDKALYLTKVEKYHRMKRTGTTLTIAGTALSIVGFVTLLNSSVTTTQNGPYSQTTTDGNFGAGLAAYLGGTVCVGVGVPLWIVGGVNEGRYQRKFDALTVGANVSPRQAGLTLRYRF</sequence>
<accession>A0AAP2DPD0</accession>
<keyword evidence="1" id="KW-0472">Membrane</keyword>
<keyword evidence="1" id="KW-1133">Transmembrane helix</keyword>
<comment type="caution">
    <text evidence="3">The sequence shown here is derived from an EMBL/GenBank/DDBJ whole genome shotgun (WGS) entry which is preliminary data.</text>
</comment>
<feature type="signal peptide" evidence="2">
    <location>
        <begin position="1"/>
        <end position="19"/>
    </location>
</feature>
<evidence type="ECO:0000256" key="2">
    <source>
        <dbReference type="SAM" id="SignalP"/>
    </source>
</evidence>
<dbReference type="Proteomes" id="UP001319200">
    <property type="component" value="Unassembled WGS sequence"/>
</dbReference>
<keyword evidence="4" id="KW-1185">Reference proteome</keyword>